<evidence type="ECO:0008006" key="4">
    <source>
        <dbReference type="Google" id="ProtNLM"/>
    </source>
</evidence>
<evidence type="ECO:0000313" key="2">
    <source>
        <dbReference type="EMBL" id="WCT74280.1"/>
    </source>
</evidence>
<gene>
    <name evidence="2" type="ORF">PQ455_03360</name>
</gene>
<keyword evidence="3" id="KW-1185">Reference proteome</keyword>
<dbReference type="RefSeq" id="WP_273689187.1">
    <property type="nucleotide sequence ID" value="NZ_CP117411.1"/>
</dbReference>
<feature type="signal peptide" evidence="1">
    <location>
        <begin position="1"/>
        <end position="23"/>
    </location>
</feature>
<keyword evidence="1" id="KW-0732">Signal</keyword>
<name>A0ABY7TMV0_9SPHN</name>
<feature type="chain" id="PRO_5046447988" description="DUF4189 domain-containing protein" evidence="1">
    <location>
        <begin position="24"/>
        <end position="123"/>
    </location>
</feature>
<evidence type="ECO:0000256" key="1">
    <source>
        <dbReference type="SAM" id="SignalP"/>
    </source>
</evidence>
<dbReference type="EMBL" id="CP117411">
    <property type="protein sequence ID" value="WCT74280.1"/>
    <property type="molecule type" value="Genomic_DNA"/>
</dbReference>
<proteinExistence type="predicted"/>
<protein>
    <recommendedName>
        <fullName evidence="4">DUF4189 domain-containing protein</fullName>
    </recommendedName>
</protein>
<reference evidence="2 3" key="1">
    <citation type="submission" date="2023-02" db="EMBL/GenBank/DDBJ databases">
        <title>Genome sequence of Sphingomonas naphthae.</title>
        <authorList>
            <person name="Kim S."/>
            <person name="Heo J."/>
            <person name="Kwon S.-W."/>
        </authorList>
    </citation>
    <scope>NUCLEOTIDE SEQUENCE [LARGE SCALE GENOMIC DNA]</scope>
    <source>
        <strain evidence="2 3">KACC 18716</strain>
    </source>
</reference>
<dbReference type="Proteomes" id="UP001220395">
    <property type="component" value="Chromosome"/>
</dbReference>
<accession>A0ABY7TMV0</accession>
<organism evidence="2 3">
    <name type="scientific">Sphingomonas naphthae</name>
    <dbReference type="NCBI Taxonomy" id="1813468"/>
    <lineage>
        <taxon>Bacteria</taxon>
        <taxon>Pseudomonadati</taxon>
        <taxon>Pseudomonadota</taxon>
        <taxon>Alphaproteobacteria</taxon>
        <taxon>Sphingomonadales</taxon>
        <taxon>Sphingomonadaceae</taxon>
        <taxon>Sphingomonas</taxon>
    </lineage>
</organism>
<sequence length="123" mass="13021">MIQKWIAALLAIGFGLSSTVAQAQNCASIKAERYDADRSGRALVEDNPGTALVAFGCMAAAKSQYDQSQSASDAASTFAVCGGFGCTLTGDTQNCMSAGTRIIYHAIRVTVADDQLERYRCPR</sequence>
<evidence type="ECO:0000313" key="3">
    <source>
        <dbReference type="Proteomes" id="UP001220395"/>
    </source>
</evidence>